<dbReference type="InterPro" id="IPR000055">
    <property type="entry name" value="Restrct_endonuc_typeI_TRD"/>
</dbReference>
<dbReference type="PANTHER" id="PTHR30408">
    <property type="entry name" value="TYPE-1 RESTRICTION ENZYME ECOKI SPECIFICITY PROTEIN"/>
    <property type="match status" value="1"/>
</dbReference>
<dbReference type="InterPro" id="IPR044946">
    <property type="entry name" value="Restrct_endonuc_typeI_TRD_sf"/>
</dbReference>
<dbReference type="InterPro" id="IPR052021">
    <property type="entry name" value="Type-I_RS_S_subunit"/>
</dbReference>
<comment type="caution">
    <text evidence="5">The sequence shown here is derived from an EMBL/GenBank/DDBJ whole genome shotgun (WGS) entry which is preliminary data.</text>
</comment>
<dbReference type="GO" id="GO:0004519">
    <property type="term" value="F:endonuclease activity"/>
    <property type="evidence" value="ECO:0007669"/>
    <property type="project" value="UniProtKB-KW"/>
</dbReference>
<dbReference type="Proteomes" id="UP000472355">
    <property type="component" value="Unassembled WGS sequence"/>
</dbReference>
<evidence type="ECO:0000256" key="3">
    <source>
        <dbReference type="ARBA" id="ARBA00023125"/>
    </source>
</evidence>
<keyword evidence="2" id="KW-0680">Restriction system</keyword>
<evidence type="ECO:0000313" key="5">
    <source>
        <dbReference type="EMBL" id="NFA43739.1"/>
    </source>
</evidence>
<feature type="domain" description="Type I restriction modification DNA specificity" evidence="4">
    <location>
        <begin position="194"/>
        <end position="381"/>
    </location>
</feature>
<dbReference type="PANTHER" id="PTHR30408:SF12">
    <property type="entry name" value="TYPE I RESTRICTION ENZYME MJAVIII SPECIFICITY SUBUNIT"/>
    <property type="match status" value="1"/>
</dbReference>
<keyword evidence="5" id="KW-0378">Hydrolase</keyword>
<organism evidence="5 6">
    <name type="scientific">Clostridium botulinum</name>
    <dbReference type="NCBI Taxonomy" id="1491"/>
    <lineage>
        <taxon>Bacteria</taxon>
        <taxon>Bacillati</taxon>
        <taxon>Bacillota</taxon>
        <taxon>Clostridia</taxon>
        <taxon>Eubacteriales</taxon>
        <taxon>Clostridiaceae</taxon>
        <taxon>Clostridium</taxon>
    </lineage>
</organism>
<proteinExistence type="inferred from homology"/>
<dbReference type="AlphaFoldDB" id="A0A6B4RUC2"/>
<dbReference type="GO" id="GO:0003677">
    <property type="term" value="F:DNA binding"/>
    <property type="evidence" value="ECO:0007669"/>
    <property type="project" value="UniProtKB-KW"/>
</dbReference>
<dbReference type="Pfam" id="PF01420">
    <property type="entry name" value="Methylase_S"/>
    <property type="match status" value="2"/>
</dbReference>
<evidence type="ECO:0000256" key="2">
    <source>
        <dbReference type="ARBA" id="ARBA00022747"/>
    </source>
</evidence>
<dbReference type="Gene3D" id="3.90.220.20">
    <property type="entry name" value="DNA methylase specificity domains"/>
    <property type="match status" value="2"/>
</dbReference>
<evidence type="ECO:0000313" key="6">
    <source>
        <dbReference type="Proteomes" id="UP000472355"/>
    </source>
</evidence>
<gene>
    <name evidence="5" type="ORF">EXM65_14505</name>
</gene>
<sequence>MKNIKLPEEWKVEKLENLVSFIRGSEPGSDSYTDDDTYTRFLRVSDISGTSKQKVYTVANNLKLVNKGDLLITLDGTPGIISDQFEGAISSGIRKIDIINDELLQDYLKFYLRSDNVQRIIYKYATGATILHASKSIQYIDVIIPPLQTQKKIVEILEKAEKALEKRKEAINLLDELVKSQFIKMCANGANDYENWEKVRIEDIAEKKKGSMRTGPFGSSLLHSEFVDEGVFVLGIDNAVENRFTWNKMRYITEEKYEKLKNYTVFSDDIIITIMGTVGRSAVIPENFPKAINTKHLACITLNKSIASPYFISYCIHEHPYVMQQLKKQSKGAIMDGLNLTIIKAIKIPLPPIQVQEQFVHFLEQVDKSKFEMQESLNELENNFNSLMQSAFKGELFK</sequence>
<evidence type="ECO:0000259" key="4">
    <source>
        <dbReference type="Pfam" id="PF01420"/>
    </source>
</evidence>
<keyword evidence="5" id="KW-0255">Endonuclease</keyword>
<name>A0A6B4RUC2_CLOBO</name>
<keyword evidence="3" id="KW-0238">DNA-binding</keyword>
<protein>
    <submittedName>
        <fullName evidence="5">Restriction endonuclease subunit S</fullName>
    </submittedName>
</protein>
<dbReference type="SUPFAM" id="SSF116734">
    <property type="entry name" value="DNA methylase specificity domain"/>
    <property type="match status" value="2"/>
</dbReference>
<evidence type="ECO:0000256" key="1">
    <source>
        <dbReference type="ARBA" id="ARBA00010923"/>
    </source>
</evidence>
<dbReference type="GO" id="GO:0009307">
    <property type="term" value="P:DNA restriction-modification system"/>
    <property type="evidence" value="ECO:0007669"/>
    <property type="project" value="UniProtKB-KW"/>
</dbReference>
<keyword evidence="5" id="KW-0540">Nuclease</keyword>
<reference evidence="5 6" key="1">
    <citation type="submission" date="2019-02" db="EMBL/GenBank/DDBJ databases">
        <title>Genome sequencing of Clostridium botulinum clinical isolates.</title>
        <authorList>
            <person name="Brunt J."/>
            <person name="Van Vliet A.H.M."/>
            <person name="Stringer S.C."/>
            <person name="Grant K.A."/>
            <person name="Carter A.C."/>
            <person name="Peck M.W."/>
        </authorList>
    </citation>
    <scope>NUCLEOTIDE SEQUENCE [LARGE SCALE GENOMIC DNA]</scope>
    <source>
        <strain evidence="5 6">H113700579</strain>
    </source>
</reference>
<accession>A0A6B4RUC2</accession>
<dbReference type="EMBL" id="SGKU01000047">
    <property type="protein sequence ID" value="NFA43739.1"/>
    <property type="molecule type" value="Genomic_DNA"/>
</dbReference>
<feature type="domain" description="Type I restriction modification DNA specificity" evidence="4">
    <location>
        <begin position="7"/>
        <end position="169"/>
    </location>
</feature>
<comment type="similarity">
    <text evidence="1">Belongs to the type-I restriction system S methylase family.</text>
</comment>